<keyword evidence="2" id="KW-0378">Hydrolase</keyword>
<dbReference type="RefSeq" id="WP_251810339.1">
    <property type="nucleotide sequence ID" value="NZ_CP101527.1"/>
</dbReference>
<dbReference type="Gene3D" id="2.120.10.30">
    <property type="entry name" value="TolB, C-terminal domain"/>
    <property type="match status" value="1"/>
</dbReference>
<evidence type="ECO:0000256" key="2">
    <source>
        <dbReference type="ARBA" id="ARBA00022801"/>
    </source>
</evidence>
<evidence type="ECO:0000313" key="6">
    <source>
        <dbReference type="Proteomes" id="UP001164472"/>
    </source>
</evidence>
<dbReference type="GO" id="GO:0004064">
    <property type="term" value="F:arylesterase activity"/>
    <property type="evidence" value="ECO:0007669"/>
    <property type="project" value="InterPro"/>
</dbReference>
<comment type="similarity">
    <text evidence="1">Belongs to the paraoxonase family.</text>
</comment>
<dbReference type="KEGG" id="asem:NNL22_18115"/>
<dbReference type="AlphaFoldDB" id="A0A9E8HIP1"/>
<keyword evidence="3" id="KW-1015">Disulfide bond</keyword>
<dbReference type="InterPro" id="IPR051288">
    <property type="entry name" value="Serum_paraoxonase/arylesterase"/>
</dbReference>
<dbReference type="Proteomes" id="UP001164472">
    <property type="component" value="Chromosome"/>
</dbReference>
<dbReference type="Pfam" id="PF01731">
    <property type="entry name" value="Arylesterase"/>
    <property type="match status" value="1"/>
</dbReference>
<gene>
    <name evidence="5" type="ORF">NNL22_18115</name>
</gene>
<dbReference type="InterPro" id="IPR002640">
    <property type="entry name" value="Arylesterase"/>
</dbReference>
<reference evidence="5" key="1">
    <citation type="submission" date="2022-07" db="EMBL/GenBank/DDBJ databases">
        <title>Alkalimarinus sp. nov., isolated from gut of a Alitta virens.</title>
        <authorList>
            <person name="Yang A.I."/>
            <person name="Shin N.-R."/>
        </authorList>
    </citation>
    <scope>NUCLEOTIDE SEQUENCE</scope>
    <source>
        <strain evidence="5">FA028</strain>
    </source>
</reference>
<name>A0A9E8HIP1_9ALTE</name>
<keyword evidence="4" id="KW-0325">Glycoprotein</keyword>
<dbReference type="PANTHER" id="PTHR11799:SF12">
    <property type="entry name" value="PARAOXONASE-RELATED"/>
    <property type="match status" value="1"/>
</dbReference>
<dbReference type="EMBL" id="CP101527">
    <property type="protein sequence ID" value="UZW74912.1"/>
    <property type="molecule type" value="Genomic_DNA"/>
</dbReference>
<evidence type="ECO:0000256" key="3">
    <source>
        <dbReference type="ARBA" id="ARBA00023157"/>
    </source>
</evidence>
<dbReference type="InterPro" id="IPR011042">
    <property type="entry name" value="6-blade_b-propeller_TolB-like"/>
</dbReference>
<sequence length="351" mass="38280">MSNIVKLSSLVVIILVCILAYRGYVSVSPFYPIEPHFSGQCKVITGVVGAEDITIDHTNQFAYISADDRRAVMANKPVRGGIYGLDLATDDAHPILLTPNFSEDFHPHGIYLYQGDNGNNRLFVINHRNGGEQQIEVFDISNINTLTHLKSISYPELIAPNDIVAISPNQFYATNDHGYPPGHFMQKLEDYLGLPLSNVSYFDGKEGHIVATGLQYSNGIAISPDLKTLYVAEIMNRKVNIYNRNGKDGSLSKRGEILLDTGADNLEWDDVGNLWVGAHPKLLSFLAHASDAANLSPSQVIKIDVTATPPVFSEVYLSAGEDISGSTVGAVSGDSLLIGSVFEDRILKCKL</sequence>
<dbReference type="SUPFAM" id="SSF63829">
    <property type="entry name" value="Calcium-dependent phosphotriesterase"/>
    <property type="match status" value="1"/>
</dbReference>
<dbReference type="PRINTS" id="PR01785">
    <property type="entry name" value="PARAOXONASE"/>
</dbReference>
<dbReference type="PANTHER" id="PTHR11799">
    <property type="entry name" value="PARAOXONASE"/>
    <property type="match status" value="1"/>
</dbReference>
<evidence type="ECO:0000313" key="5">
    <source>
        <dbReference type="EMBL" id="UZW74912.1"/>
    </source>
</evidence>
<accession>A0A9E8HIP1</accession>
<evidence type="ECO:0000256" key="4">
    <source>
        <dbReference type="ARBA" id="ARBA00023180"/>
    </source>
</evidence>
<organism evidence="5 6">
    <name type="scientific">Alkalimarinus sediminis</name>
    <dbReference type="NCBI Taxonomy" id="1632866"/>
    <lineage>
        <taxon>Bacteria</taxon>
        <taxon>Pseudomonadati</taxon>
        <taxon>Pseudomonadota</taxon>
        <taxon>Gammaproteobacteria</taxon>
        <taxon>Alteromonadales</taxon>
        <taxon>Alteromonadaceae</taxon>
        <taxon>Alkalimarinus</taxon>
    </lineage>
</organism>
<proteinExistence type="inferred from homology"/>
<protein>
    <submittedName>
        <fullName evidence="5">SMP-30/gluconolactonase/LRE family protein</fullName>
    </submittedName>
</protein>
<keyword evidence="6" id="KW-1185">Reference proteome</keyword>
<evidence type="ECO:0000256" key="1">
    <source>
        <dbReference type="ARBA" id="ARBA00008595"/>
    </source>
</evidence>